<dbReference type="Pfam" id="PF18348">
    <property type="entry name" value="SH3_16"/>
    <property type="match status" value="1"/>
</dbReference>
<dbReference type="GO" id="GO:0006508">
    <property type="term" value="P:proteolysis"/>
    <property type="evidence" value="ECO:0007669"/>
    <property type="project" value="UniProtKB-KW"/>
</dbReference>
<dbReference type="EMBL" id="FMUE01000004">
    <property type="protein sequence ID" value="SCX21510.1"/>
    <property type="molecule type" value="Genomic_DNA"/>
</dbReference>
<accession>A0A1R3TP57</accession>
<dbReference type="RefSeq" id="WP_077119947.1">
    <property type="nucleotide sequence ID" value="NZ_FMUE01000004.1"/>
</dbReference>
<dbReference type="STRING" id="1907666.DSM25559_2093"/>
<dbReference type="InterPro" id="IPR051202">
    <property type="entry name" value="Peptidase_C40"/>
</dbReference>
<dbReference type="Proteomes" id="UP000187891">
    <property type="component" value="Unassembled WGS sequence"/>
</dbReference>
<dbReference type="Pfam" id="PF00877">
    <property type="entry name" value="NLPC_P60"/>
    <property type="match status" value="1"/>
</dbReference>
<comment type="similarity">
    <text evidence="1">Belongs to the peptidase C40 family.</text>
</comment>
<sequence>MTSANTPLDRRLHIFRADLADETLEGQVEAARFVKGTPAQVKVPVIGLRPKPDLAAGIDTELLLGETLRVFDRAAGWAWVQADADGYAGYLPETAIGEVVAATHRIIAPRTFLYPEAELRKPTVAALSMGSSLTFVGEAETRGTRYLMTEKGEGVIAAHCLALTQPSTTDYVSVALRFLETPYLWGGRSGFGIDCSGLVQLSMAMTGKSVLRDTDMQVRSLGTPIDRDELRRGDLVFWKGHVGIMEDEATLLHANGHTMNVSRENLEEAIKRIGWLYEMPTGFRRP</sequence>
<keyword evidence="2" id="KW-0645">Protease</keyword>
<dbReference type="PANTHER" id="PTHR47053:SF1">
    <property type="entry name" value="MUREIN DD-ENDOPEPTIDASE MEPH-RELATED"/>
    <property type="match status" value="1"/>
</dbReference>
<feature type="domain" description="NlpC/P60" evidence="5">
    <location>
        <begin position="165"/>
        <end position="286"/>
    </location>
</feature>
<dbReference type="PROSITE" id="PS51935">
    <property type="entry name" value="NLPC_P60"/>
    <property type="match status" value="1"/>
</dbReference>
<dbReference type="SUPFAM" id="SSF54001">
    <property type="entry name" value="Cysteine proteinases"/>
    <property type="match status" value="1"/>
</dbReference>
<proteinExistence type="inferred from homology"/>
<protein>
    <submittedName>
        <fullName evidence="6">Dipeptidyl-peptidase 6</fullName>
        <ecNumber evidence="6">3.4.22.-</ecNumber>
    </submittedName>
</protein>
<keyword evidence="3 6" id="KW-0378">Hydrolase</keyword>
<dbReference type="Gene3D" id="2.30.30.40">
    <property type="entry name" value="SH3 Domains"/>
    <property type="match status" value="1"/>
</dbReference>
<reference evidence="7" key="1">
    <citation type="submission" date="2016-10" db="EMBL/GenBank/DDBJ databases">
        <authorList>
            <person name="Wibberg D."/>
        </authorList>
    </citation>
    <scope>NUCLEOTIDE SEQUENCE [LARGE SCALE GENOMIC DNA]</scope>
</reference>
<organism evidence="6 7">
    <name type="scientific">Agrobacterium rosae</name>
    <dbReference type="NCBI Taxonomy" id="1972867"/>
    <lineage>
        <taxon>Bacteria</taxon>
        <taxon>Pseudomonadati</taxon>
        <taxon>Pseudomonadota</taxon>
        <taxon>Alphaproteobacteria</taxon>
        <taxon>Hyphomicrobiales</taxon>
        <taxon>Rhizobiaceae</taxon>
        <taxon>Rhizobium/Agrobacterium group</taxon>
        <taxon>Agrobacterium</taxon>
    </lineage>
</organism>
<dbReference type="GO" id="GO:0008234">
    <property type="term" value="F:cysteine-type peptidase activity"/>
    <property type="evidence" value="ECO:0007669"/>
    <property type="project" value="UniProtKB-KW"/>
</dbReference>
<evidence type="ECO:0000256" key="2">
    <source>
        <dbReference type="ARBA" id="ARBA00022670"/>
    </source>
</evidence>
<keyword evidence="4" id="KW-0788">Thiol protease</keyword>
<dbReference type="AlphaFoldDB" id="A0A1R3TP57"/>
<dbReference type="InterPro" id="IPR041382">
    <property type="entry name" value="SH3_16"/>
</dbReference>
<dbReference type="Gene3D" id="3.90.1720.10">
    <property type="entry name" value="endopeptidase domain like (from Nostoc punctiforme)"/>
    <property type="match status" value="1"/>
</dbReference>
<evidence type="ECO:0000256" key="1">
    <source>
        <dbReference type="ARBA" id="ARBA00007074"/>
    </source>
</evidence>
<dbReference type="EC" id="3.4.22.-" evidence="6"/>
<name>A0A1R3TP57_9HYPH</name>
<evidence type="ECO:0000256" key="3">
    <source>
        <dbReference type="ARBA" id="ARBA00022801"/>
    </source>
</evidence>
<evidence type="ECO:0000313" key="6">
    <source>
        <dbReference type="EMBL" id="SCX21510.1"/>
    </source>
</evidence>
<gene>
    <name evidence="6" type="ORF">DSM25559_2093</name>
</gene>
<evidence type="ECO:0000313" key="7">
    <source>
        <dbReference type="Proteomes" id="UP000187891"/>
    </source>
</evidence>
<evidence type="ECO:0000256" key="4">
    <source>
        <dbReference type="ARBA" id="ARBA00022807"/>
    </source>
</evidence>
<dbReference type="PANTHER" id="PTHR47053">
    <property type="entry name" value="MUREIN DD-ENDOPEPTIDASE MEPH-RELATED"/>
    <property type="match status" value="1"/>
</dbReference>
<dbReference type="InterPro" id="IPR038765">
    <property type="entry name" value="Papain-like_cys_pep_sf"/>
</dbReference>
<dbReference type="InterPro" id="IPR000064">
    <property type="entry name" value="NLP_P60_dom"/>
</dbReference>
<evidence type="ECO:0000259" key="5">
    <source>
        <dbReference type="PROSITE" id="PS51935"/>
    </source>
</evidence>